<organism evidence="1 2">
    <name type="scientific">Marinobacterium nitratireducens</name>
    <dbReference type="NCBI Taxonomy" id="518897"/>
    <lineage>
        <taxon>Bacteria</taxon>
        <taxon>Pseudomonadati</taxon>
        <taxon>Pseudomonadota</taxon>
        <taxon>Gammaproteobacteria</taxon>
        <taxon>Oceanospirillales</taxon>
        <taxon>Oceanospirillaceae</taxon>
        <taxon>Marinobacterium</taxon>
    </lineage>
</organism>
<keyword evidence="2" id="KW-1185">Reference proteome</keyword>
<dbReference type="Proteomes" id="UP000599578">
    <property type="component" value="Unassembled WGS sequence"/>
</dbReference>
<proteinExistence type="predicted"/>
<dbReference type="Pfam" id="PF14518">
    <property type="entry name" value="Haem_oxygenas_2"/>
    <property type="match status" value="1"/>
</dbReference>
<protein>
    <submittedName>
        <fullName evidence="1">Biliverdin-producing heme oxygenase</fullName>
    </submittedName>
</protein>
<dbReference type="Gene3D" id="1.20.910.10">
    <property type="entry name" value="Heme oxygenase-like"/>
    <property type="match status" value="1"/>
</dbReference>
<evidence type="ECO:0000313" key="1">
    <source>
        <dbReference type="EMBL" id="GGO86758.1"/>
    </source>
</evidence>
<dbReference type="RefSeq" id="WP_188862236.1">
    <property type="nucleotide sequence ID" value="NZ_BMLT01000011.1"/>
</dbReference>
<comment type="caution">
    <text evidence="1">The sequence shown here is derived from an EMBL/GenBank/DDBJ whole genome shotgun (WGS) entry which is preliminary data.</text>
</comment>
<gene>
    <name evidence="1" type="ORF">GCM10011348_38370</name>
</gene>
<evidence type="ECO:0000313" key="2">
    <source>
        <dbReference type="Proteomes" id="UP000599578"/>
    </source>
</evidence>
<reference evidence="1 2" key="1">
    <citation type="journal article" date="2014" name="Int. J. Syst. Evol. Microbiol.">
        <title>Complete genome sequence of Corynebacterium casei LMG S-19264T (=DSM 44701T), isolated from a smear-ripened cheese.</title>
        <authorList>
            <consortium name="US DOE Joint Genome Institute (JGI-PGF)"/>
            <person name="Walter F."/>
            <person name="Albersmeier A."/>
            <person name="Kalinowski J."/>
            <person name="Ruckert C."/>
        </authorList>
    </citation>
    <scope>NUCLEOTIDE SEQUENCE [LARGE SCALE GENOMIC DNA]</scope>
    <source>
        <strain evidence="1 2">CGMCC 1.7286</strain>
    </source>
</reference>
<dbReference type="PROSITE" id="PS51257">
    <property type="entry name" value="PROKAR_LIPOPROTEIN"/>
    <property type="match status" value="1"/>
</dbReference>
<dbReference type="AlphaFoldDB" id="A0A917ZPA9"/>
<accession>A0A917ZPA9</accession>
<dbReference type="SUPFAM" id="SSF48613">
    <property type="entry name" value="Heme oxygenase-like"/>
    <property type="match status" value="1"/>
</dbReference>
<dbReference type="EMBL" id="BMLT01000011">
    <property type="protein sequence ID" value="GGO86758.1"/>
    <property type="molecule type" value="Genomic_DNA"/>
</dbReference>
<dbReference type="SMART" id="SM01236">
    <property type="entry name" value="Haem_oxygenase_2"/>
    <property type="match status" value="1"/>
</dbReference>
<sequence>MGFFDRLKLETETERQYLLGAPAIVACMQGEVTRERYLAFLHNAYHHVRHTVPLMMACGARLRDDQEWLCQALTEYIAEEYGHHEWILDDIAACGGDREAARLSAPNFETETMVVCAYDSVQRVNPLCLFGMIWVLEGTSVNLATPMADLIRETLSLPASACRYLYSHGELDQDHLKFFEDLMNRIEDPADQQDILHAARRMYRLYGDMFRSLPMEAA</sequence>
<dbReference type="InterPro" id="IPR016084">
    <property type="entry name" value="Haem_Oase-like_multi-hlx"/>
</dbReference>
<name>A0A917ZPA9_9GAMM</name>